<dbReference type="GO" id="GO:0003676">
    <property type="term" value="F:nucleic acid binding"/>
    <property type="evidence" value="ECO:0007669"/>
    <property type="project" value="InterPro"/>
</dbReference>
<feature type="domain" description="RNase H type-1" evidence="1">
    <location>
        <begin position="1"/>
        <end position="103"/>
    </location>
</feature>
<gene>
    <name evidence="2" type="ORF">Goari_026711</name>
</gene>
<dbReference type="InterPro" id="IPR053151">
    <property type="entry name" value="RNase_H-like"/>
</dbReference>
<dbReference type="Pfam" id="PF13456">
    <property type="entry name" value="RVT_3"/>
    <property type="match status" value="1"/>
</dbReference>
<proteinExistence type="predicted"/>
<dbReference type="Proteomes" id="UP000593577">
    <property type="component" value="Unassembled WGS sequence"/>
</dbReference>
<organism evidence="2 3">
    <name type="scientific">Gossypium aridum</name>
    <name type="common">American cotton</name>
    <name type="synonym">Erioxylum aridum</name>
    <dbReference type="NCBI Taxonomy" id="34290"/>
    <lineage>
        <taxon>Eukaryota</taxon>
        <taxon>Viridiplantae</taxon>
        <taxon>Streptophyta</taxon>
        <taxon>Embryophyta</taxon>
        <taxon>Tracheophyta</taxon>
        <taxon>Spermatophyta</taxon>
        <taxon>Magnoliopsida</taxon>
        <taxon>eudicotyledons</taxon>
        <taxon>Gunneridae</taxon>
        <taxon>Pentapetalae</taxon>
        <taxon>rosids</taxon>
        <taxon>malvids</taxon>
        <taxon>Malvales</taxon>
        <taxon>Malvaceae</taxon>
        <taxon>Malvoideae</taxon>
        <taxon>Gossypium</taxon>
    </lineage>
</organism>
<protein>
    <recommendedName>
        <fullName evidence="1">RNase H type-1 domain-containing protein</fullName>
    </recommendedName>
</protein>
<evidence type="ECO:0000313" key="2">
    <source>
        <dbReference type="EMBL" id="MBA0685172.1"/>
    </source>
</evidence>
<dbReference type="InterPro" id="IPR012337">
    <property type="entry name" value="RNaseH-like_sf"/>
</dbReference>
<feature type="non-terminal residue" evidence="2">
    <location>
        <position position="125"/>
    </location>
</feature>
<keyword evidence="3" id="KW-1185">Reference proteome</keyword>
<evidence type="ECO:0000259" key="1">
    <source>
        <dbReference type="Pfam" id="PF13456"/>
    </source>
</evidence>
<dbReference type="EMBL" id="JABFAA010000006">
    <property type="protein sequence ID" value="MBA0685172.1"/>
    <property type="molecule type" value="Genomic_DNA"/>
</dbReference>
<dbReference type="Gene3D" id="3.30.420.10">
    <property type="entry name" value="Ribonuclease H-like superfamily/Ribonuclease H"/>
    <property type="match status" value="1"/>
</dbReference>
<name>A0A7J8XDE8_GOSAI</name>
<dbReference type="GO" id="GO:0004523">
    <property type="term" value="F:RNA-DNA hybrid ribonuclease activity"/>
    <property type="evidence" value="ECO:0007669"/>
    <property type="project" value="InterPro"/>
</dbReference>
<dbReference type="InterPro" id="IPR002156">
    <property type="entry name" value="RNaseH_domain"/>
</dbReference>
<accession>A0A7J8XDE8</accession>
<dbReference type="AlphaFoldDB" id="A0A7J8XDE8"/>
<dbReference type="InterPro" id="IPR036397">
    <property type="entry name" value="RNaseH_sf"/>
</dbReference>
<dbReference type="SUPFAM" id="SSF53098">
    <property type="entry name" value="Ribonuclease H-like"/>
    <property type="match status" value="1"/>
</dbReference>
<dbReference type="PANTHER" id="PTHR47723:SF19">
    <property type="entry name" value="POLYNUCLEOTIDYL TRANSFERASE, RIBONUCLEASE H-LIKE SUPERFAMILY PROTEIN"/>
    <property type="match status" value="1"/>
</dbReference>
<reference evidence="2 3" key="1">
    <citation type="journal article" date="2019" name="Genome Biol. Evol.">
        <title>Insights into the evolution of the New World diploid cottons (Gossypium, subgenus Houzingenia) based on genome sequencing.</title>
        <authorList>
            <person name="Grover C.E."/>
            <person name="Arick M.A. 2nd"/>
            <person name="Thrash A."/>
            <person name="Conover J.L."/>
            <person name="Sanders W.S."/>
            <person name="Peterson D.G."/>
            <person name="Frelichowski J.E."/>
            <person name="Scheffler J.A."/>
            <person name="Scheffler B.E."/>
            <person name="Wendel J.F."/>
        </authorList>
    </citation>
    <scope>NUCLEOTIDE SEQUENCE [LARGE SCALE GENOMIC DNA]</scope>
    <source>
        <strain evidence="2">185</strain>
        <tissue evidence="2">Leaf</tissue>
    </source>
</reference>
<evidence type="ECO:0000313" key="3">
    <source>
        <dbReference type="Proteomes" id="UP000593577"/>
    </source>
</evidence>
<comment type="caution">
    <text evidence="2">The sequence shown here is derived from an EMBL/GenBank/DDBJ whole genome shotgun (WGS) entry which is preliminary data.</text>
</comment>
<sequence length="125" mass="14492">MRNENGGWILGSNKFLGNCLILNAELWDILDGLKLILQRGYNKVVIQLDSLEVVKVIHRSISKISNSALIRRIHHILTQESQWILRYIHREENQSADYLAKLAFEIKEDLQLVETLPVDALEFLK</sequence>
<dbReference type="PANTHER" id="PTHR47723">
    <property type="entry name" value="OS05G0353850 PROTEIN"/>
    <property type="match status" value="1"/>
</dbReference>
<dbReference type="CDD" id="cd06222">
    <property type="entry name" value="RNase_H_like"/>
    <property type="match status" value="1"/>
</dbReference>
<dbReference type="InterPro" id="IPR044730">
    <property type="entry name" value="RNase_H-like_dom_plant"/>
</dbReference>